<keyword evidence="3" id="KW-1185">Reference proteome</keyword>
<proteinExistence type="predicted"/>
<feature type="compositionally biased region" description="Basic and acidic residues" evidence="1">
    <location>
        <begin position="251"/>
        <end position="266"/>
    </location>
</feature>
<feature type="compositionally biased region" description="Basic and acidic residues" evidence="1">
    <location>
        <begin position="116"/>
        <end position="147"/>
    </location>
</feature>
<feature type="compositionally biased region" description="Basic and acidic residues" evidence="1">
    <location>
        <begin position="75"/>
        <end position="87"/>
    </location>
</feature>
<feature type="compositionally biased region" description="Basic and acidic residues" evidence="1">
    <location>
        <begin position="173"/>
        <end position="240"/>
    </location>
</feature>
<evidence type="ECO:0000256" key="1">
    <source>
        <dbReference type="SAM" id="MobiDB-lite"/>
    </source>
</evidence>
<evidence type="ECO:0000313" key="3">
    <source>
        <dbReference type="Proteomes" id="UP000789342"/>
    </source>
</evidence>
<accession>A0A9N9AVM7</accession>
<comment type="caution">
    <text evidence="2">The sequence shown here is derived from an EMBL/GenBank/DDBJ whole genome shotgun (WGS) entry which is preliminary data.</text>
</comment>
<evidence type="ECO:0000313" key="2">
    <source>
        <dbReference type="EMBL" id="CAG8543302.1"/>
    </source>
</evidence>
<protein>
    <submittedName>
        <fullName evidence="2">9517_t:CDS:1</fullName>
    </submittedName>
</protein>
<reference evidence="2" key="1">
    <citation type="submission" date="2021-06" db="EMBL/GenBank/DDBJ databases">
        <authorList>
            <person name="Kallberg Y."/>
            <person name="Tangrot J."/>
            <person name="Rosling A."/>
        </authorList>
    </citation>
    <scope>NUCLEOTIDE SEQUENCE</scope>
    <source>
        <strain evidence="2">CL551</strain>
    </source>
</reference>
<dbReference type="OrthoDB" id="2395020at2759"/>
<feature type="compositionally biased region" description="Polar residues" evidence="1">
    <location>
        <begin position="268"/>
        <end position="279"/>
    </location>
</feature>
<feature type="compositionally biased region" description="Acidic residues" evidence="1">
    <location>
        <begin position="57"/>
        <end position="66"/>
    </location>
</feature>
<name>A0A9N9AVM7_9GLOM</name>
<organism evidence="2 3">
    <name type="scientific">Acaulospora morrowiae</name>
    <dbReference type="NCBI Taxonomy" id="94023"/>
    <lineage>
        <taxon>Eukaryota</taxon>
        <taxon>Fungi</taxon>
        <taxon>Fungi incertae sedis</taxon>
        <taxon>Mucoromycota</taxon>
        <taxon>Glomeromycotina</taxon>
        <taxon>Glomeromycetes</taxon>
        <taxon>Diversisporales</taxon>
        <taxon>Acaulosporaceae</taxon>
        <taxon>Acaulospora</taxon>
    </lineage>
</organism>
<dbReference type="Proteomes" id="UP000789342">
    <property type="component" value="Unassembled WGS sequence"/>
</dbReference>
<feature type="compositionally biased region" description="Basic and acidic residues" evidence="1">
    <location>
        <begin position="94"/>
        <end position="108"/>
    </location>
</feature>
<feature type="compositionally biased region" description="Polar residues" evidence="1">
    <location>
        <begin position="163"/>
        <end position="172"/>
    </location>
</feature>
<gene>
    <name evidence="2" type="ORF">AMORRO_LOCUS5231</name>
</gene>
<dbReference type="AlphaFoldDB" id="A0A9N9AVM7"/>
<dbReference type="EMBL" id="CAJVPV010003103">
    <property type="protein sequence ID" value="CAG8543302.1"/>
    <property type="molecule type" value="Genomic_DNA"/>
</dbReference>
<feature type="region of interest" description="Disordered" evidence="1">
    <location>
        <begin position="1"/>
        <end position="279"/>
    </location>
</feature>
<feature type="compositionally biased region" description="Basic and acidic residues" evidence="1">
    <location>
        <begin position="33"/>
        <end position="56"/>
    </location>
</feature>
<sequence length="368" mass="42200">MKKFLNPGSSNVSEKTLESERSSMNDTTSLKKHGNESDENTNRESFDQVAEDHSGSESDDDQDTMSDENSTTGTDHAEHELYRKEQTENGETNIIDHAKNDDDDKELNYEENINENGDHDLRESLPIENKDSDLDKDQRDDNDRDLKSSTTNSGKTGELYKSPITQNSIATSEDQRTHLSEPDDKYVNVEKQEEPDDKYVNVEKREEPDDKYVNVEKQENSIPKSWDEESQKDDAGDEWKSPNSDPPAWKYPDDLKNIKKNSKGDQVKPQTSSSLSANRNQHLTPVRRGLSPEQFENGVYIGNLDQLPPMGIAFYMFGLYVESAFVQIADKIRVIDRISGVPISNWFLWLFSLKSWMNIDDDDRRMLE</sequence>